<name>K5UR32_PHACS</name>
<dbReference type="SUPFAM" id="SSF50978">
    <property type="entry name" value="WD40 repeat-like"/>
    <property type="match status" value="1"/>
</dbReference>
<dbReference type="InterPro" id="IPR015943">
    <property type="entry name" value="WD40/YVTN_repeat-like_dom_sf"/>
</dbReference>
<keyword evidence="3" id="KW-1185">Reference proteome</keyword>
<dbReference type="InParanoid" id="K5UR32"/>
<dbReference type="Gene3D" id="2.130.10.10">
    <property type="entry name" value="YVTN repeat-like/Quinoprotein amine dehydrogenase"/>
    <property type="match status" value="2"/>
</dbReference>
<evidence type="ECO:0000313" key="3">
    <source>
        <dbReference type="Proteomes" id="UP000008370"/>
    </source>
</evidence>
<protein>
    <recommendedName>
        <fullName evidence="4">F-box domain-containing protein</fullName>
    </recommendedName>
</protein>
<dbReference type="HOGENOM" id="CLU_318341_0_0_1"/>
<dbReference type="EMBL" id="JH930475">
    <property type="protein sequence ID" value="EKM52286.1"/>
    <property type="molecule type" value="Genomic_DNA"/>
</dbReference>
<dbReference type="AlphaFoldDB" id="K5UR32"/>
<proteinExistence type="predicted"/>
<dbReference type="STRING" id="650164.K5UR32"/>
<dbReference type="InterPro" id="IPR036322">
    <property type="entry name" value="WD40_repeat_dom_sf"/>
</dbReference>
<dbReference type="InterPro" id="IPR001680">
    <property type="entry name" value="WD40_rpt"/>
</dbReference>
<organism evidence="2 3">
    <name type="scientific">Phanerochaete carnosa (strain HHB-10118-sp)</name>
    <name type="common">White-rot fungus</name>
    <name type="synonym">Peniophora carnosa</name>
    <dbReference type="NCBI Taxonomy" id="650164"/>
    <lineage>
        <taxon>Eukaryota</taxon>
        <taxon>Fungi</taxon>
        <taxon>Dikarya</taxon>
        <taxon>Basidiomycota</taxon>
        <taxon>Agaricomycotina</taxon>
        <taxon>Agaricomycetes</taxon>
        <taxon>Polyporales</taxon>
        <taxon>Phanerochaetaceae</taxon>
        <taxon>Phanerochaete</taxon>
    </lineage>
</organism>
<feature type="compositionally biased region" description="Acidic residues" evidence="1">
    <location>
        <begin position="396"/>
        <end position="411"/>
    </location>
</feature>
<reference evidence="2 3" key="1">
    <citation type="journal article" date="2012" name="BMC Genomics">
        <title>Comparative genomics of the white-rot fungi, Phanerochaete carnosa and P. chrysosporium, to elucidate the genetic basis of the distinct wood types they colonize.</title>
        <authorList>
            <person name="Suzuki H."/>
            <person name="MacDonald J."/>
            <person name="Syed K."/>
            <person name="Salamov A."/>
            <person name="Hori C."/>
            <person name="Aerts A."/>
            <person name="Henrissat B."/>
            <person name="Wiebenga A."/>
            <person name="vanKuyk P.A."/>
            <person name="Barry K."/>
            <person name="Lindquist E."/>
            <person name="LaButti K."/>
            <person name="Lapidus A."/>
            <person name="Lucas S."/>
            <person name="Coutinho P."/>
            <person name="Gong Y."/>
            <person name="Samejima M."/>
            <person name="Mahadevan R."/>
            <person name="Abou-Zaid M."/>
            <person name="de Vries R.P."/>
            <person name="Igarashi K."/>
            <person name="Yadav J.S."/>
            <person name="Grigoriev I.V."/>
            <person name="Master E.R."/>
        </authorList>
    </citation>
    <scope>NUCLEOTIDE SEQUENCE [LARGE SCALE GENOMIC DNA]</scope>
    <source>
        <strain evidence="2 3">HHB-10118-sp</strain>
    </source>
</reference>
<gene>
    <name evidence="2" type="ORF">PHACADRAFT_211560</name>
</gene>
<feature type="region of interest" description="Disordered" evidence="1">
    <location>
        <begin position="394"/>
        <end position="429"/>
    </location>
</feature>
<dbReference type="OrthoDB" id="239865at2759"/>
<dbReference type="InterPro" id="IPR051150">
    <property type="entry name" value="SWT21/TCAB1_mRNA_Telomere"/>
</dbReference>
<dbReference type="PANTHER" id="PTHR13211:SF0">
    <property type="entry name" value="TELOMERASE CAJAL BODY PROTEIN 1"/>
    <property type="match status" value="1"/>
</dbReference>
<dbReference type="Pfam" id="PF00400">
    <property type="entry name" value="WD40"/>
    <property type="match status" value="1"/>
</dbReference>
<dbReference type="GeneID" id="18913123"/>
<dbReference type="RefSeq" id="XP_007398638.1">
    <property type="nucleotide sequence ID" value="XM_007398576.1"/>
</dbReference>
<sequence length="914" mass="101687">MEDETSQPVWKMPTYDASRAPKLEYDGSLLVNNNFARWAKWCPDGSVALAQCEDASFQYLYLPSEFTDFPVNALAVKSRRLPQPAPILDFAWYPFATSRDPAAFCFVTSVRETPVKLLDATDGRLRASYRIVDHRERQIAPHSLAFNVTATKLYCGFEDAIEVFDVHVPGEGTRLHITPSKKSRDGLKGIVSALAFSPDASSGMYAAGTLSPSAPSSSNIALFSETTGEVPTTLLGDMRDGQYGIRASVNQLRFNPTRPYLLYASFRRHDTIYNWDLRGDVTKPIQTFVGSSVGVIGDSSVARSQIGSGTNQRLRFDIDITGNWLSTGDHHGEISLFDLGSVDQHVPPVVEDETVPGRIEPKLRFRAHKDAVGSVSFHPLKSLLLSVSGSRHYIEGDESDDESNSGSEDENVSTVQINVRRPRERPSPTVRDASFKLWNFDSRRPLTTRGILPGDILDVIFTILREDEIAYWDTHRRFPKDRRYLSTCGLVSSYWREVSLQHLFRDLVFTRGLVVRGACEAAKHPLHCVWCGCACHWAETQQRPEKHFSSFLRFLHASPRVTKHTRSLRVRTSPLDIREGKFSVVNGVVLFRVLGVLPRLAVLHLEDIVLSPQQQPAGFSLQCPPPLEQLTLSIGPAKFWHIPASCIVDTLAHFRRVNRLRILNVVGDGPSPSPQRLAATGSALQAGYITLDNCLFTNDAVVTFLAMACTDHARVRVTIPEKLQAKLGLQTFVSIVAPRLEHLECEIMHDSFPAKQYLARARSPPEWHSHSPTSALDLRLCTALKTLKVSLSLSPDTLTPDLRTTILPLLASLRERRGPAPPLRLLLQCTLAEAQALHDLETQPMRSVLAELEDVLLGLHNAADLYAVTFVLGHAGGCEYAFETDKPGAVMRALLPRLDQRRRLHVATTTDRGT</sequence>
<dbReference type="PANTHER" id="PTHR13211">
    <property type="entry name" value="TELOMERASE CAJAL BODY PROTEIN 1"/>
    <property type="match status" value="1"/>
</dbReference>
<evidence type="ECO:0000313" key="2">
    <source>
        <dbReference type="EMBL" id="EKM52286.1"/>
    </source>
</evidence>
<dbReference type="Proteomes" id="UP000008370">
    <property type="component" value="Unassembled WGS sequence"/>
</dbReference>
<evidence type="ECO:0000256" key="1">
    <source>
        <dbReference type="SAM" id="MobiDB-lite"/>
    </source>
</evidence>
<dbReference type="KEGG" id="pco:PHACADRAFT_211560"/>
<accession>K5UR32</accession>
<evidence type="ECO:0008006" key="4">
    <source>
        <dbReference type="Google" id="ProtNLM"/>
    </source>
</evidence>